<proteinExistence type="predicted"/>
<feature type="compositionally biased region" description="Basic and acidic residues" evidence="1">
    <location>
        <begin position="165"/>
        <end position="183"/>
    </location>
</feature>
<keyword evidence="4" id="KW-1185">Reference proteome</keyword>
<evidence type="ECO:0000313" key="3">
    <source>
        <dbReference type="EMBL" id="CAG8468505.1"/>
    </source>
</evidence>
<sequence>EAEERRINDLKECWKNQKRNLANFLCTTSEPPLYYLPARLSQPMLETIAVQKRHLALTLSPSIQPDIQDVISTNEKENNAEETDLIMIEQSNVVGQHKEVIEENPDDTKMEEDQSELKVLNPSEKVKEKDHEDISIAETTKNAVEMPINNEDECTDTNDASNEDTPTKDVVDTVDSKDDPVEY</sequence>
<accession>A0A9N8W297</accession>
<dbReference type="AlphaFoldDB" id="A0A9N8W297"/>
<organism evidence="3 4">
    <name type="scientific">Funneliformis mosseae</name>
    <name type="common">Endomycorrhizal fungus</name>
    <name type="synonym">Glomus mosseae</name>
    <dbReference type="NCBI Taxonomy" id="27381"/>
    <lineage>
        <taxon>Eukaryota</taxon>
        <taxon>Fungi</taxon>
        <taxon>Fungi incertae sedis</taxon>
        <taxon>Mucoromycota</taxon>
        <taxon>Glomeromycotina</taxon>
        <taxon>Glomeromycetes</taxon>
        <taxon>Glomerales</taxon>
        <taxon>Glomeraceae</taxon>
        <taxon>Funneliformis</taxon>
    </lineage>
</organism>
<dbReference type="InterPro" id="IPR006786">
    <property type="entry name" value="Pinin_SDK_MemA"/>
</dbReference>
<evidence type="ECO:0000259" key="2">
    <source>
        <dbReference type="Pfam" id="PF04696"/>
    </source>
</evidence>
<feature type="domain" description="Pinin/SDK/MemA protein" evidence="2">
    <location>
        <begin position="4"/>
        <end position="52"/>
    </location>
</feature>
<dbReference type="EMBL" id="CAJVPP010000313">
    <property type="protein sequence ID" value="CAG8468505.1"/>
    <property type="molecule type" value="Genomic_DNA"/>
</dbReference>
<comment type="caution">
    <text evidence="3">The sequence shown here is derived from an EMBL/GenBank/DDBJ whole genome shotgun (WGS) entry which is preliminary data.</text>
</comment>
<gene>
    <name evidence="3" type="ORF">FMOSSE_LOCUS2396</name>
</gene>
<dbReference type="Pfam" id="PF04696">
    <property type="entry name" value="Pinin_SDK_memA"/>
    <property type="match status" value="1"/>
</dbReference>
<evidence type="ECO:0000313" key="4">
    <source>
        <dbReference type="Proteomes" id="UP000789375"/>
    </source>
</evidence>
<protein>
    <submittedName>
        <fullName evidence="3">7957_t:CDS:1</fullName>
    </submittedName>
</protein>
<name>A0A9N8W297_FUNMO</name>
<dbReference type="Proteomes" id="UP000789375">
    <property type="component" value="Unassembled WGS sequence"/>
</dbReference>
<feature type="region of interest" description="Disordered" evidence="1">
    <location>
        <begin position="121"/>
        <end position="183"/>
    </location>
</feature>
<evidence type="ECO:0000256" key="1">
    <source>
        <dbReference type="SAM" id="MobiDB-lite"/>
    </source>
</evidence>
<feature type="non-terminal residue" evidence="3">
    <location>
        <position position="1"/>
    </location>
</feature>
<reference evidence="3" key="1">
    <citation type="submission" date="2021-06" db="EMBL/GenBank/DDBJ databases">
        <authorList>
            <person name="Kallberg Y."/>
            <person name="Tangrot J."/>
            <person name="Rosling A."/>
        </authorList>
    </citation>
    <scope>NUCLEOTIDE SEQUENCE</scope>
    <source>
        <strain evidence="3">87-6 pot B 2015</strain>
    </source>
</reference>
<feature type="compositionally biased region" description="Basic and acidic residues" evidence="1">
    <location>
        <begin position="124"/>
        <end position="134"/>
    </location>
</feature>